<dbReference type="AlphaFoldDB" id="A0A645G8M7"/>
<organism evidence="1">
    <name type="scientific">bioreactor metagenome</name>
    <dbReference type="NCBI Taxonomy" id="1076179"/>
    <lineage>
        <taxon>unclassified sequences</taxon>
        <taxon>metagenomes</taxon>
        <taxon>ecological metagenomes</taxon>
    </lineage>
</organism>
<protein>
    <recommendedName>
        <fullName evidence="2">5-bromo-4-chloroindolyl phosphate hydrolysis protein</fullName>
    </recommendedName>
</protein>
<accession>A0A645G8M7</accession>
<dbReference type="InterPro" id="IPR018770">
    <property type="entry name" value="ChloroindolylP_hydrolase"/>
</dbReference>
<evidence type="ECO:0000313" key="1">
    <source>
        <dbReference type="EMBL" id="MPN23248.1"/>
    </source>
</evidence>
<reference evidence="1" key="1">
    <citation type="submission" date="2019-08" db="EMBL/GenBank/DDBJ databases">
        <authorList>
            <person name="Kucharzyk K."/>
            <person name="Murdoch R.W."/>
            <person name="Higgins S."/>
            <person name="Loffler F."/>
        </authorList>
    </citation>
    <scope>NUCLEOTIDE SEQUENCE</scope>
</reference>
<dbReference type="Pfam" id="PF10112">
    <property type="entry name" value="Halogen_Hydrol"/>
    <property type="match status" value="1"/>
</dbReference>
<name>A0A645G8M7_9ZZZZ</name>
<gene>
    <name evidence="1" type="ORF">SDC9_170636</name>
</gene>
<evidence type="ECO:0008006" key="2">
    <source>
        <dbReference type="Google" id="ProtNLM"/>
    </source>
</evidence>
<dbReference type="EMBL" id="VSSQ01071702">
    <property type="protein sequence ID" value="MPN23248.1"/>
    <property type="molecule type" value="Genomic_DNA"/>
</dbReference>
<comment type="caution">
    <text evidence="1">The sequence shown here is derived from an EMBL/GenBank/DDBJ whole genome shotgun (WGS) entry which is preliminary data.</text>
</comment>
<proteinExistence type="predicted"/>
<sequence length="112" mass="12586">MGEITGRIFAYLRQNPSKEGQLRSFLNYYLPTTLKILRTYAQMEAQGIEGQNITAAKERIERMMDQVAEGFEKQLDTLFLDQTMDVTSDVAVLEQMLKSDGLFSGDGLQLGG</sequence>